<dbReference type="InterPro" id="IPR023985">
    <property type="entry name" value="SDR_subfam_1"/>
</dbReference>
<dbReference type="Pfam" id="PF13561">
    <property type="entry name" value="adh_short_C2"/>
    <property type="match status" value="1"/>
</dbReference>
<dbReference type="InterPro" id="IPR020904">
    <property type="entry name" value="Sc_DH/Rdtase_CS"/>
</dbReference>
<proteinExistence type="inferred from homology"/>
<accession>A0ABS4W0Y6</accession>
<dbReference type="PRINTS" id="PR00081">
    <property type="entry name" value="GDHRDH"/>
</dbReference>
<dbReference type="PROSITE" id="PS00061">
    <property type="entry name" value="ADH_SHORT"/>
    <property type="match status" value="1"/>
</dbReference>
<evidence type="ECO:0000256" key="3">
    <source>
        <dbReference type="ARBA" id="ARBA00023027"/>
    </source>
</evidence>
<comment type="similarity">
    <text evidence="1">Belongs to the short-chain dehydrogenases/reductases (SDR) family.</text>
</comment>
<protein>
    <submittedName>
        <fullName evidence="4">SDR family mycofactocin-dependent oxidoreductase</fullName>
    </submittedName>
</protein>
<evidence type="ECO:0000256" key="2">
    <source>
        <dbReference type="ARBA" id="ARBA00023002"/>
    </source>
</evidence>
<evidence type="ECO:0000313" key="4">
    <source>
        <dbReference type="EMBL" id="MBP2369868.1"/>
    </source>
</evidence>
<dbReference type="PANTHER" id="PTHR24321:SF8">
    <property type="entry name" value="ESTRADIOL 17-BETA-DEHYDROGENASE 8-RELATED"/>
    <property type="match status" value="1"/>
</dbReference>
<keyword evidence="5" id="KW-1185">Reference proteome</keyword>
<dbReference type="InterPro" id="IPR002347">
    <property type="entry name" value="SDR_fam"/>
</dbReference>
<dbReference type="NCBIfam" id="TIGR03971">
    <property type="entry name" value="SDR_subfam_1"/>
    <property type="match status" value="1"/>
</dbReference>
<name>A0ABS4W0Y6_9PSEU</name>
<comment type="caution">
    <text evidence="4">The sequence shown here is derived from an EMBL/GenBank/DDBJ whole genome shotgun (WGS) entry which is preliminary data.</text>
</comment>
<keyword evidence="3" id="KW-0520">NAD</keyword>
<dbReference type="PRINTS" id="PR00080">
    <property type="entry name" value="SDRFAMILY"/>
</dbReference>
<dbReference type="SUPFAM" id="SSF51735">
    <property type="entry name" value="NAD(P)-binding Rossmann-fold domains"/>
    <property type="match status" value="1"/>
</dbReference>
<keyword evidence="2" id="KW-0560">Oxidoreductase</keyword>
<dbReference type="RefSeq" id="WP_210032525.1">
    <property type="nucleotide sequence ID" value="NZ_JAGINU010000001.1"/>
</dbReference>
<sequence>MGRMDGRVVFITGAARGQGRSHAVRLAEEGADIVGVDICGQIDAVPYAMGTREDLDETVSMVEKRDRRMLGIQADVRDRAALQAAFDAGVAEFGHIDTVLANAGVILTRKDEPDPQAAWDVGIAVMLTGVWNTIQVSYPHLVERGMGGAIVVTSSMAGLRALTDGSAGSDAYTAAKIAVTGLVRAYAQFLAPEEVRVNAVAPTGVATPMILDNPGLFEVFESRPNLANAMQNALPALMVEPIDISEAVLYLVGDSGRYVTGVTLPVDAGMSIA</sequence>
<evidence type="ECO:0000256" key="1">
    <source>
        <dbReference type="ARBA" id="ARBA00006484"/>
    </source>
</evidence>
<organism evidence="4 5">
    <name type="scientific">Pseudonocardia parietis</name>
    <dbReference type="NCBI Taxonomy" id="570936"/>
    <lineage>
        <taxon>Bacteria</taxon>
        <taxon>Bacillati</taxon>
        <taxon>Actinomycetota</taxon>
        <taxon>Actinomycetes</taxon>
        <taxon>Pseudonocardiales</taxon>
        <taxon>Pseudonocardiaceae</taxon>
        <taxon>Pseudonocardia</taxon>
    </lineage>
</organism>
<reference evidence="4 5" key="1">
    <citation type="submission" date="2021-03" db="EMBL/GenBank/DDBJ databases">
        <title>Sequencing the genomes of 1000 actinobacteria strains.</title>
        <authorList>
            <person name="Klenk H.-P."/>
        </authorList>
    </citation>
    <scope>NUCLEOTIDE SEQUENCE [LARGE SCALE GENOMIC DNA]</scope>
    <source>
        <strain evidence="4 5">DSM 45256</strain>
    </source>
</reference>
<dbReference type="Gene3D" id="3.40.50.720">
    <property type="entry name" value="NAD(P)-binding Rossmann-like Domain"/>
    <property type="match status" value="1"/>
</dbReference>
<dbReference type="CDD" id="cd05233">
    <property type="entry name" value="SDR_c"/>
    <property type="match status" value="1"/>
</dbReference>
<dbReference type="NCBIfam" id="NF009467">
    <property type="entry name" value="PRK12826.1-3"/>
    <property type="match status" value="1"/>
</dbReference>
<gene>
    <name evidence="4" type="ORF">JOF36_005564</name>
</gene>
<evidence type="ECO:0000313" key="5">
    <source>
        <dbReference type="Proteomes" id="UP001519295"/>
    </source>
</evidence>
<dbReference type="InterPro" id="IPR036291">
    <property type="entry name" value="NAD(P)-bd_dom_sf"/>
</dbReference>
<dbReference type="EMBL" id="JAGINU010000001">
    <property type="protein sequence ID" value="MBP2369868.1"/>
    <property type="molecule type" value="Genomic_DNA"/>
</dbReference>
<dbReference type="Proteomes" id="UP001519295">
    <property type="component" value="Unassembled WGS sequence"/>
</dbReference>
<dbReference type="PANTHER" id="PTHR24321">
    <property type="entry name" value="DEHYDROGENASES, SHORT CHAIN"/>
    <property type="match status" value="1"/>
</dbReference>